<gene>
    <name evidence="6" type="ORF">QBC34DRAFT_410097</name>
</gene>
<evidence type="ECO:0000313" key="7">
    <source>
        <dbReference type="Proteomes" id="UP001321760"/>
    </source>
</evidence>
<evidence type="ECO:0000256" key="2">
    <source>
        <dbReference type="ARBA" id="ARBA00022692"/>
    </source>
</evidence>
<keyword evidence="2 5" id="KW-0812">Transmembrane</keyword>
<sequence length="556" mass="62406">MCANWHWETVCSHNQVAPHSTVTTGILTRPFLPNMSGQASYGQYINSLTPRYPSLTSLARLLNAQHPSTPEFSTHAHCIELPEKEPMSSGAVGTGDASMALERIDSFLKLSTQEEANKSRGLVVIVEDPGPHEMQALGALLDIHPLFFGGHLASSFERLEKGTQNPFIASCPSQLSTHEFINIHYKRVLDLGSEDAFRDLPPRLVMRGNVPRKARLTQALSGRQMGILNACVSVLRKKLDGGRWICLILLDSTTRNLTPECEETVSCSGKIASLAIPQTPRRLGVEGFTDMPSYSATIPGQESSSTQTSTIWQLTEAMRSSNVRRILTDHSIISLVYLPCRMAMAEWALYAILMQAYAKHYEYSFNSLPSLIENVKNRDFIELHRWRRRSRQSLYKLRLVEAFVVHWQTMERVMGSSENPSDAQQADLLLLDIKHIANRIDEYMRSLELMAPMATSLLQLMDSERSVSEAVNVRRLTYIALVFVPLSFVASIFSMGDDFAPGRPGFWVYFAVAIPMALVVLAFLKLDVLRLRLVFEFFRNCERLRQGRGGPEASLP</sequence>
<name>A0AAV9GH40_9PEZI</name>
<dbReference type="AlphaFoldDB" id="A0AAV9GH40"/>
<keyword evidence="7" id="KW-1185">Reference proteome</keyword>
<dbReference type="Gene3D" id="1.20.58.340">
    <property type="entry name" value="Magnesium transport protein CorA, transmembrane region"/>
    <property type="match status" value="1"/>
</dbReference>
<reference evidence="6" key="1">
    <citation type="journal article" date="2023" name="Mol. Phylogenet. Evol.">
        <title>Genome-scale phylogeny and comparative genomics of the fungal order Sordariales.</title>
        <authorList>
            <person name="Hensen N."/>
            <person name="Bonometti L."/>
            <person name="Westerberg I."/>
            <person name="Brannstrom I.O."/>
            <person name="Guillou S."/>
            <person name="Cros-Aarteil S."/>
            <person name="Calhoun S."/>
            <person name="Haridas S."/>
            <person name="Kuo A."/>
            <person name="Mondo S."/>
            <person name="Pangilinan J."/>
            <person name="Riley R."/>
            <person name="LaButti K."/>
            <person name="Andreopoulos B."/>
            <person name="Lipzen A."/>
            <person name="Chen C."/>
            <person name="Yan M."/>
            <person name="Daum C."/>
            <person name="Ng V."/>
            <person name="Clum A."/>
            <person name="Steindorff A."/>
            <person name="Ohm R.A."/>
            <person name="Martin F."/>
            <person name="Silar P."/>
            <person name="Natvig D.O."/>
            <person name="Lalanne C."/>
            <person name="Gautier V."/>
            <person name="Ament-Velasquez S.L."/>
            <person name="Kruys A."/>
            <person name="Hutchinson M.I."/>
            <person name="Powell A.J."/>
            <person name="Barry K."/>
            <person name="Miller A.N."/>
            <person name="Grigoriev I.V."/>
            <person name="Debuchy R."/>
            <person name="Gladieux P."/>
            <person name="Hiltunen Thoren M."/>
            <person name="Johannesson H."/>
        </authorList>
    </citation>
    <scope>NUCLEOTIDE SEQUENCE</scope>
    <source>
        <strain evidence="6">PSN243</strain>
    </source>
</reference>
<proteinExistence type="predicted"/>
<dbReference type="InterPro" id="IPR002523">
    <property type="entry name" value="MgTranspt_CorA/ZnTranspt_ZntB"/>
</dbReference>
<dbReference type="InterPro" id="IPR045863">
    <property type="entry name" value="CorA_TM1_TM2"/>
</dbReference>
<evidence type="ECO:0000256" key="5">
    <source>
        <dbReference type="SAM" id="Phobius"/>
    </source>
</evidence>
<accession>A0AAV9GH40</accession>
<keyword evidence="3 5" id="KW-1133">Transmembrane helix</keyword>
<dbReference type="EMBL" id="MU865951">
    <property type="protein sequence ID" value="KAK4447210.1"/>
    <property type="molecule type" value="Genomic_DNA"/>
</dbReference>
<evidence type="ECO:0000256" key="1">
    <source>
        <dbReference type="ARBA" id="ARBA00004141"/>
    </source>
</evidence>
<keyword evidence="4 5" id="KW-0472">Membrane</keyword>
<dbReference type="SUPFAM" id="SSF144083">
    <property type="entry name" value="Magnesium transport protein CorA, transmembrane region"/>
    <property type="match status" value="1"/>
</dbReference>
<comment type="subcellular location">
    <subcellularLocation>
        <location evidence="1">Membrane</location>
        <topology evidence="1">Multi-pass membrane protein</topology>
    </subcellularLocation>
</comment>
<feature type="transmembrane region" description="Helical" evidence="5">
    <location>
        <begin position="506"/>
        <end position="524"/>
    </location>
</feature>
<feature type="transmembrane region" description="Helical" evidence="5">
    <location>
        <begin position="476"/>
        <end position="494"/>
    </location>
</feature>
<organism evidence="6 7">
    <name type="scientific">Podospora aff. communis PSN243</name>
    <dbReference type="NCBI Taxonomy" id="3040156"/>
    <lineage>
        <taxon>Eukaryota</taxon>
        <taxon>Fungi</taxon>
        <taxon>Dikarya</taxon>
        <taxon>Ascomycota</taxon>
        <taxon>Pezizomycotina</taxon>
        <taxon>Sordariomycetes</taxon>
        <taxon>Sordariomycetidae</taxon>
        <taxon>Sordariales</taxon>
        <taxon>Podosporaceae</taxon>
        <taxon>Podospora</taxon>
    </lineage>
</organism>
<dbReference type="Pfam" id="PF01544">
    <property type="entry name" value="CorA"/>
    <property type="match status" value="1"/>
</dbReference>
<comment type="caution">
    <text evidence="6">The sequence shown here is derived from an EMBL/GenBank/DDBJ whole genome shotgun (WGS) entry which is preliminary data.</text>
</comment>
<protein>
    <submittedName>
        <fullName evidence="6">Uncharacterized protein</fullName>
    </submittedName>
</protein>
<evidence type="ECO:0000256" key="4">
    <source>
        <dbReference type="ARBA" id="ARBA00023136"/>
    </source>
</evidence>
<reference evidence="6" key="2">
    <citation type="submission" date="2023-05" db="EMBL/GenBank/DDBJ databases">
        <authorList>
            <consortium name="Lawrence Berkeley National Laboratory"/>
            <person name="Steindorff A."/>
            <person name="Hensen N."/>
            <person name="Bonometti L."/>
            <person name="Westerberg I."/>
            <person name="Brannstrom I.O."/>
            <person name="Guillou S."/>
            <person name="Cros-Aarteil S."/>
            <person name="Calhoun S."/>
            <person name="Haridas S."/>
            <person name="Kuo A."/>
            <person name="Mondo S."/>
            <person name="Pangilinan J."/>
            <person name="Riley R."/>
            <person name="Labutti K."/>
            <person name="Andreopoulos B."/>
            <person name="Lipzen A."/>
            <person name="Chen C."/>
            <person name="Yanf M."/>
            <person name="Daum C."/>
            <person name="Ng V."/>
            <person name="Clum A."/>
            <person name="Ohm R."/>
            <person name="Martin F."/>
            <person name="Silar P."/>
            <person name="Natvig D."/>
            <person name="Lalanne C."/>
            <person name="Gautier V."/>
            <person name="Ament-Velasquez S.L."/>
            <person name="Kruys A."/>
            <person name="Hutchinson M.I."/>
            <person name="Powell A.J."/>
            <person name="Barry K."/>
            <person name="Miller A.N."/>
            <person name="Grigoriev I.V."/>
            <person name="Debuchy R."/>
            <person name="Gladieux P."/>
            <person name="Thoren M.H."/>
            <person name="Johannesson H."/>
        </authorList>
    </citation>
    <scope>NUCLEOTIDE SEQUENCE</scope>
    <source>
        <strain evidence="6">PSN243</strain>
    </source>
</reference>
<dbReference type="GO" id="GO:0016020">
    <property type="term" value="C:membrane"/>
    <property type="evidence" value="ECO:0007669"/>
    <property type="project" value="UniProtKB-SubCell"/>
</dbReference>
<evidence type="ECO:0000256" key="3">
    <source>
        <dbReference type="ARBA" id="ARBA00022989"/>
    </source>
</evidence>
<evidence type="ECO:0000313" key="6">
    <source>
        <dbReference type="EMBL" id="KAK4447210.1"/>
    </source>
</evidence>
<dbReference type="Proteomes" id="UP001321760">
    <property type="component" value="Unassembled WGS sequence"/>
</dbReference>
<dbReference type="GO" id="GO:0046873">
    <property type="term" value="F:metal ion transmembrane transporter activity"/>
    <property type="evidence" value="ECO:0007669"/>
    <property type="project" value="InterPro"/>
</dbReference>